<evidence type="ECO:0000256" key="2">
    <source>
        <dbReference type="ARBA" id="ARBA00034247"/>
    </source>
</evidence>
<evidence type="ECO:0000313" key="8">
    <source>
        <dbReference type="Proteomes" id="UP000231501"/>
    </source>
</evidence>
<comment type="catalytic activity">
    <reaction evidence="2">
        <text>2 GTP = 3',3'-c-di-GMP + 2 diphosphate</text>
        <dbReference type="Rhea" id="RHEA:24898"/>
        <dbReference type="ChEBI" id="CHEBI:33019"/>
        <dbReference type="ChEBI" id="CHEBI:37565"/>
        <dbReference type="ChEBI" id="CHEBI:58805"/>
        <dbReference type="EC" id="2.7.7.65"/>
    </reaction>
</comment>
<dbReference type="PANTHER" id="PTHR45138">
    <property type="entry name" value="REGULATORY COMPONENTS OF SENSORY TRANSDUCTION SYSTEM"/>
    <property type="match status" value="1"/>
</dbReference>
<protein>
    <recommendedName>
        <fullName evidence="1">diguanylate cyclase</fullName>
        <ecNumber evidence="1">2.7.7.65</ecNumber>
    </recommendedName>
</protein>
<feature type="region of interest" description="Disordered" evidence="4">
    <location>
        <begin position="1"/>
        <end position="66"/>
    </location>
</feature>
<dbReference type="InterPro" id="IPR000160">
    <property type="entry name" value="GGDEF_dom"/>
</dbReference>
<dbReference type="EC" id="2.7.7.65" evidence="1"/>
<name>A0A2G9CC85_9BURK</name>
<dbReference type="SUPFAM" id="SSF48452">
    <property type="entry name" value="TPR-like"/>
    <property type="match status" value="1"/>
</dbReference>
<feature type="transmembrane region" description="Helical" evidence="5">
    <location>
        <begin position="496"/>
        <end position="520"/>
    </location>
</feature>
<dbReference type="PANTHER" id="PTHR45138:SF9">
    <property type="entry name" value="DIGUANYLATE CYCLASE DGCM-RELATED"/>
    <property type="match status" value="1"/>
</dbReference>
<dbReference type="NCBIfam" id="TIGR00254">
    <property type="entry name" value="GGDEF"/>
    <property type="match status" value="1"/>
</dbReference>
<evidence type="ECO:0000256" key="5">
    <source>
        <dbReference type="SAM" id="Phobius"/>
    </source>
</evidence>
<evidence type="ECO:0000256" key="4">
    <source>
        <dbReference type="SAM" id="MobiDB-lite"/>
    </source>
</evidence>
<dbReference type="Pfam" id="PF00990">
    <property type="entry name" value="GGDEF"/>
    <property type="match status" value="1"/>
</dbReference>
<dbReference type="CDD" id="cd01949">
    <property type="entry name" value="GGDEF"/>
    <property type="match status" value="1"/>
</dbReference>
<accession>A0A2G9CC85</accession>
<evidence type="ECO:0000259" key="6">
    <source>
        <dbReference type="PROSITE" id="PS50887"/>
    </source>
</evidence>
<dbReference type="InterPro" id="IPR019734">
    <property type="entry name" value="TPR_rpt"/>
</dbReference>
<dbReference type="InterPro" id="IPR043128">
    <property type="entry name" value="Rev_trsase/Diguanyl_cyclase"/>
</dbReference>
<sequence length="746" mass="81351">MGAGDRPGRHRDVHGQGPWPQQGLRRRGDAGARPRPVAGAGGPHRVRLASGPGAAGQSARPGAGGARMTRPVAAFLLAALLAPLLGGTAARAAIPDRALDAQLAQLDRYGYNEPEKAAQQLRALAADPAHAGQRLHLDYALGRNAVYAGHPETVRRIASDLEQRPGGQPLARMLLAELQDRQGQTGRSGDMARQALEALAPPCPAQPAQTVPADCDARVALQALRLIARAQGARGEYAFADTSLRRALALAQALQDPTAAGVMMGSLAVNSQVRDETATAQQWMAQAWQTAQGDAAAMSRAKMVESMVASRRGDRSQQLAALEEALRLAQQSGGRRDVALLQNNLLDAYIHTDQAAKAVQLARLALPVVQSYNDQTVERTLRHNLSVALVLQRQFEPARREIARVLELAQGDFDPVRRALQLRELGEAYAKVGQWKEALRLYHEERALSAETARRNRESSLQQLRLKYDSEARQRDLELLRREQTLKDRELGNRRLAQYVGVGLAALLGLSLILMGVMLARVREANRKLKAKQSLLRAQSERDPLTDLANRRHFLAVMDRHAKDMFTGALLMIDIDHFKHVNDRHGHAAGDAVIVEVSRRIAQAVRSEDLVVRWGGEEFLVFARNVAPDQLQLLAERILFIVGEQPVQTAAGALRVTCSIGFAHFPLPPAQLALHWEQAVNWADMALYTAKSQGRNRARGIVTVEAGDAQALIQIEADFDAACSSERVQLQTLLGPEPPETPEAAH</sequence>
<dbReference type="GO" id="GO:0052621">
    <property type="term" value="F:diguanylate cyclase activity"/>
    <property type="evidence" value="ECO:0007669"/>
    <property type="project" value="UniProtKB-EC"/>
</dbReference>
<keyword evidence="8" id="KW-1185">Reference proteome</keyword>
<dbReference type="Proteomes" id="UP000231501">
    <property type="component" value="Unassembled WGS sequence"/>
</dbReference>
<keyword evidence="5" id="KW-0812">Transmembrane</keyword>
<organism evidence="7 8">
    <name type="scientific">Roseateles chitinivorans</name>
    <dbReference type="NCBI Taxonomy" id="2917965"/>
    <lineage>
        <taxon>Bacteria</taxon>
        <taxon>Pseudomonadati</taxon>
        <taxon>Pseudomonadota</taxon>
        <taxon>Betaproteobacteria</taxon>
        <taxon>Burkholderiales</taxon>
        <taxon>Sphaerotilaceae</taxon>
        <taxon>Roseateles</taxon>
    </lineage>
</organism>
<evidence type="ECO:0000313" key="7">
    <source>
        <dbReference type="EMBL" id="PIM53995.1"/>
    </source>
</evidence>
<dbReference type="SMART" id="SM00267">
    <property type="entry name" value="GGDEF"/>
    <property type="match status" value="1"/>
</dbReference>
<dbReference type="EMBL" id="PEOG01000014">
    <property type="protein sequence ID" value="PIM53995.1"/>
    <property type="molecule type" value="Genomic_DNA"/>
</dbReference>
<dbReference type="GO" id="GO:0005886">
    <property type="term" value="C:plasma membrane"/>
    <property type="evidence" value="ECO:0007669"/>
    <property type="project" value="TreeGrafter"/>
</dbReference>
<dbReference type="GO" id="GO:1902201">
    <property type="term" value="P:negative regulation of bacterial-type flagellum-dependent cell motility"/>
    <property type="evidence" value="ECO:0007669"/>
    <property type="project" value="TreeGrafter"/>
</dbReference>
<comment type="caution">
    <text evidence="7">The sequence shown here is derived from an EMBL/GenBank/DDBJ whole genome shotgun (WGS) entry which is preliminary data.</text>
</comment>
<dbReference type="InterPro" id="IPR029787">
    <property type="entry name" value="Nucleotide_cyclase"/>
</dbReference>
<reference evidence="7 8" key="1">
    <citation type="submission" date="2017-11" db="EMBL/GenBank/DDBJ databases">
        <title>Draft genome sequence of Mitsuaria sp. HWN-4.</title>
        <authorList>
            <person name="Gundlapally S.R."/>
        </authorList>
    </citation>
    <scope>NUCLEOTIDE SEQUENCE [LARGE SCALE GENOMIC DNA]</scope>
    <source>
        <strain evidence="7 8">HWN-4</strain>
    </source>
</reference>
<dbReference type="InterPro" id="IPR011990">
    <property type="entry name" value="TPR-like_helical_dom_sf"/>
</dbReference>
<dbReference type="InterPro" id="IPR050469">
    <property type="entry name" value="Diguanylate_Cyclase"/>
</dbReference>
<evidence type="ECO:0000256" key="1">
    <source>
        <dbReference type="ARBA" id="ARBA00012528"/>
    </source>
</evidence>
<dbReference type="Gene3D" id="3.30.70.270">
    <property type="match status" value="1"/>
</dbReference>
<keyword evidence="3" id="KW-0802">TPR repeat</keyword>
<dbReference type="PROSITE" id="PS50887">
    <property type="entry name" value="GGDEF"/>
    <property type="match status" value="1"/>
</dbReference>
<feature type="domain" description="GGDEF" evidence="6">
    <location>
        <begin position="566"/>
        <end position="703"/>
    </location>
</feature>
<proteinExistence type="predicted"/>
<evidence type="ECO:0000256" key="3">
    <source>
        <dbReference type="PROSITE-ProRule" id="PRU00339"/>
    </source>
</evidence>
<dbReference type="Gene3D" id="1.25.40.10">
    <property type="entry name" value="Tetratricopeptide repeat domain"/>
    <property type="match status" value="1"/>
</dbReference>
<feature type="repeat" description="TPR" evidence="3">
    <location>
        <begin position="419"/>
        <end position="452"/>
    </location>
</feature>
<gene>
    <name evidence="7" type="ORF">CS062_06795</name>
</gene>
<dbReference type="FunFam" id="3.30.70.270:FF:000001">
    <property type="entry name" value="Diguanylate cyclase domain protein"/>
    <property type="match status" value="1"/>
</dbReference>
<dbReference type="AlphaFoldDB" id="A0A2G9CC85"/>
<keyword evidence="5" id="KW-0472">Membrane</keyword>
<dbReference type="GO" id="GO:0043709">
    <property type="term" value="P:cell adhesion involved in single-species biofilm formation"/>
    <property type="evidence" value="ECO:0007669"/>
    <property type="project" value="TreeGrafter"/>
</dbReference>
<dbReference type="PROSITE" id="PS50005">
    <property type="entry name" value="TPR"/>
    <property type="match status" value="1"/>
</dbReference>
<keyword evidence="5" id="KW-1133">Transmembrane helix</keyword>
<dbReference type="SUPFAM" id="SSF55073">
    <property type="entry name" value="Nucleotide cyclase"/>
    <property type="match status" value="1"/>
</dbReference>